<sequence length="139" mass="16325">MDGRLEMKLIRMVWKETQKIQRASGTDKAERGGYQGSSCCCCMRLIVKEELGGVGLDKFINTIQFMGKNGQQQYKPKRVNRRMQEETIEDRKELEQTSAEGFEKMIELEYRQLEEVTIRINKKTKPSEHEDDTERCQQL</sequence>
<comment type="caution">
    <text evidence="1">The sequence shown here is derived from an EMBL/GenBank/DDBJ whole genome shotgun (WGS) entry which is preliminary data.</text>
</comment>
<dbReference type="Proteomes" id="UP001153365">
    <property type="component" value="Unassembled WGS sequence"/>
</dbReference>
<evidence type="ECO:0000313" key="1">
    <source>
        <dbReference type="EMBL" id="CAH7673623.1"/>
    </source>
</evidence>
<keyword evidence="2" id="KW-1185">Reference proteome</keyword>
<gene>
    <name evidence="1" type="ORF">PPACK8108_LOCUS8505</name>
</gene>
<name>A0AAV0AUT9_PHAPC</name>
<reference evidence="1" key="1">
    <citation type="submission" date="2022-06" db="EMBL/GenBank/DDBJ databases">
        <authorList>
            <consortium name="SYNGENTA / RWTH Aachen University"/>
        </authorList>
    </citation>
    <scope>NUCLEOTIDE SEQUENCE</scope>
</reference>
<organism evidence="1 2">
    <name type="scientific">Phakopsora pachyrhizi</name>
    <name type="common">Asian soybean rust disease fungus</name>
    <dbReference type="NCBI Taxonomy" id="170000"/>
    <lineage>
        <taxon>Eukaryota</taxon>
        <taxon>Fungi</taxon>
        <taxon>Dikarya</taxon>
        <taxon>Basidiomycota</taxon>
        <taxon>Pucciniomycotina</taxon>
        <taxon>Pucciniomycetes</taxon>
        <taxon>Pucciniales</taxon>
        <taxon>Phakopsoraceae</taxon>
        <taxon>Phakopsora</taxon>
    </lineage>
</organism>
<protein>
    <submittedName>
        <fullName evidence="1">Uncharacterized protein</fullName>
    </submittedName>
</protein>
<dbReference type="EMBL" id="CALTRL010001764">
    <property type="protein sequence ID" value="CAH7673623.1"/>
    <property type="molecule type" value="Genomic_DNA"/>
</dbReference>
<dbReference type="AlphaFoldDB" id="A0AAV0AUT9"/>
<accession>A0AAV0AUT9</accession>
<evidence type="ECO:0000313" key="2">
    <source>
        <dbReference type="Proteomes" id="UP001153365"/>
    </source>
</evidence>
<proteinExistence type="predicted"/>